<name>A0A183JPC0_9TREM</name>
<evidence type="ECO:0000313" key="3">
    <source>
        <dbReference type="Proteomes" id="UP000279833"/>
    </source>
</evidence>
<dbReference type="EMBL" id="UZAK01006198">
    <property type="protein sequence ID" value="VDO89680.1"/>
    <property type="molecule type" value="Genomic_DNA"/>
</dbReference>
<sequence length="50" mass="5978">MVKKNILDIMILVLIWLLVFIITINLMVIKHSILFKLKITKSQHGYRRLD</sequence>
<dbReference type="WBParaSite" id="SCUD_0000455701-mRNA-1">
    <property type="protein sequence ID" value="SCUD_0000455701-mRNA-1"/>
    <property type="gene ID" value="SCUD_0000455701"/>
</dbReference>
<dbReference type="AlphaFoldDB" id="A0A183JPC0"/>
<protein>
    <submittedName>
        <fullName evidence="2 4">Uncharacterized protein</fullName>
    </submittedName>
</protein>
<evidence type="ECO:0000313" key="4">
    <source>
        <dbReference type="WBParaSite" id="SCUD_0000455701-mRNA-1"/>
    </source>
</evidence>
<keyword evidence="1" id="KW-0472">Membrane</keyword>
<gene>
    <name evidence="2" type="ORF">SCUD_LOCUS4557</name>
</gene>
<feature type="transmembrane region" description="Helical" evidence="1">
    <location>
        <begin position="6"/>
        <end position="29"/>
    </location>
</feature>
<reference evidence="4" key="1">
    <citation type="submission" date="2016-06" db="UniProtKB">
        <authorList>
            <consortium name="WormBaseParasite"/>
        </authorList>
    </citation>
    <scope>IDENTIFICATION</scope>
</reference>
<keyword evidence="1" id="KW-1133">Transmembrane helix</keyword>
<evidence type="ECO:0000256" key="1">
    <source>
        <dbReference type="SAM" id="Phobius"/>
    </source>
</evidence>
<accession>A0A183JPC0</accession>
<organism evidence="4">
    <name type="scientific">Schistosoma curassoni</name>
    <dbReference type="NCBI Taxonomy" id="6186"/>
    <lineage>
        <taxon>Eukaryota</taxon>
        <taxon>Metazoa</taxon>
        <taxon>Spiralia</taxon>
        <taxon>Lophotrochozoa</taxon>
        <taxon>Platyhelminthes</taxon>
        <taxon>Trematoda</taxon>
        <taxon>Digenea</taxon>
        <taxon>Strigeidida</taxon>
        <taxon>Schistosomatoidea</taxon>
        <taxon>Schistosomatidae</taxon>
        <taxon>Schistosoma</taxon>
    </lineage>
</organism>
<proteinExistence type="predicted"/>
<keyword evidence="3" id="KW-1185">Reference proteome</keyword>
<reference evidence="2 3" key="2">
    <citation type="submission" date="2018-11" db="EMBL/GenBank/DDBJ databases">
        <authorList>
            <consortium name="Pathogen Informatics"/>
        </authorList>
    </citation>
    <scope>NUCLEOTIDE SEQUENCE [LARGE SCALE GENOMIC DNA]</scope>
    <source>
        <strain evidence="2">Dakar</strain>
        <strain evidence="3">Dakar, Senegal</strain>
    </source>
</reference>
<keyword evidence="1" id="KW-0812">Transmembrane</keyword>
<dbReference type="Proteomes" id="UP000279833">
    <property type="component" value="Unassembled WGS sequence"/>
</dbReference>
<evidence type="ECO:0000313" key="2">
    <source>
        <dbReference type="EMBL" id="VDO89680.1"/>
    </source>
</evidence>